<protein>
    <recommendedName>
        <fullName evidence="4">Flagella basal body P-ring formation protein FlgA</fullName>
    </recommendedName>
</protein>
<name>A0AAN4US20_9RHOB</name>
<dbReference type="RefSeq" id="WP_035844737.1">
    <property type="nucleotide sequence ID" value="NZ_BNAB01000007.1"/>
</dbReference>
<reference evidence="6" key="1">
    <citation type="journal article" date="2014" name="Int. J. Syst. Evol. Microbiol.">
        <title>Complete genome sequence of Corynebacterium casei LMG S-19264T (=DSM 44701T), isolated from a smear-ripened cheese.</title>
        <authorList>
            <consortium name="US DOE Joint Genome Institute (JGI-PGF)"/>
            <person name="Walter F."/>
            <person name="Albersmeier A."/>
            <person name="Kalinowski J."/>
            <person name="Ruckert C."/>
        </authorList>
    </citation>
    <scope>NUCLEOTIDE SEQUENCE</scope>
    <source>
        <strain evidence="6">CGMCC 1.10859</strain>
    </source>
</reference>
<keyword evidence="8" id="KW-1185">Reference proteome</keyword>
<dbReference type="Gene3D" id="2.30.30.760">
    <property type="match status" value="1"/>
</dbReference>
<accession>A0AAN4US20</accession>
<feature type="domain" description="SAF" evidence="5">
    <location>
        <begin position="17"/>
        <end position="75"/>
    </location>
</feature>
<dbReference type="Pfam" id="PF13144">
    <property type="entry name" value="ChapFlgA"/>
    <property type="match status" value="1"/>
</dbReference>
<comment type="similarity">
    <text evidence="4">Belongs to the FlgA family.</text>
</comment>
<reference evidence="6" key="3">
    <citation type="submission" date="2023-06" db="EMBL/GenBank/DDBJ databases">
        <authorList>
            <person name="Sun Q."/>
            <person name="Zhou Y."/>
        </authorList>
    </citation>
    <scope>NUCLEOTIDE SEQUENCE</scope>
    <source>
        <strain evidence="6">CGMCC 1.10859</strain>
    </source>
</reference>
<keyword evidence="6" id="KW-0969">Cilium</keyword>
<comment type="caution">
    <text evidence="6">The sequence shown here is derived from an EMBL/GenBank/DDBJ whole genome shotgun (WGS) entry which is preliminary data.</text>
</comment>
<keyword evidence="6" id="KW-0966">Cell projection</keyword>
<keyword evidence="6" id="KW-0282">Flagellum</keyword>
<evidence type="ECO:0000313" key="7">
    <source>
        <dbReference type="EMBL" id="SDW92984.1"/>
    </source>
</evidence>
<comment type="subcellular location">
    <subcellularLocation>
        <location evidence="1 4">Periplasm</location>
    </subcellularLocation>
</comment>
<dbReference type="SMART" id="SM00858">
    <property type="entry name" value="SAF"/>
    <property type="match status" value="1"/>
</dbReference>
<evidence type="ECO:0000256" key="4">
    <source>
        <dbReference type="RuleBase" id="RU362063"/>
    </source>
</evidence>
<evidence type="ECO:0000313" key="8">
    <source>
        <dbReference type="Proteomes" id="UP000199541"/>
    </source>
</evidence>
<evidence type="ECO:0000256" key="2">
    <source>
        <dbReference type="ARBA" id="ARBA00022729"/>
    </source>
</evidence>
<keyword evidence="2 4" id="KW-0732">Signal</keyword>
<dbReference type="Proteomes" id="UP000634647">
    <property type="component" value="Unassembled WGS sequence"/>
</dbReference>
<dbReference type="GO" id="GO:0044780">
    <property type="term" value="P:bacterial-type flagellum assembly"/>
    <property type="evidence" value="ECO:0007669"/>
    <property type="project" value="InterPro"/>
</dbReference>
<dbReference type="GO" id="GO:0042597">
    <property type="term" value="C:periplasmic space"/>
    <property type="evidence" value="ECO:0007669"/>
    <property type="project" value="UniProtKB-SubCell"/>
</dbReference>
<keyword evidence="3 4" id="KW-0574">Periplasm</keyword>
<dbReference type="InterPro" id="IPR017585">
    <property type="entry name" value="SAF_FlgA"/>
</dbReference>
<dbReference type="AlphaFoldDB" id="A0AAN4US20"/>
<comment type="function">
    <text evidence="4">Involved in the assembly process of the P-ring formation. It may associate with FlgF on the rod constituting a structure essential for the P-ring assembly or may act as a modulator protein for the P-ring assembly.</text>
</comment>
<proteinExistence type="inferred from homology"/>
<evidence type="ECO:0000256" key="1">
    <source>
        <dbReference type="ARBA" id="ARBA00004418"/>
    </source>
</evidence>
<evidence type="ECO:0000259" key="5">
    <source>
        <dbReference type="SMART" id="SM00858"/>
    </source>
</evidence>
<sequence>MRGVLILLLMLAPPAGAQTLIAAHTIRARAILGPEDLSTIKARVPGALSQAADALGKEARVVLYAGRPIRAGDIGPPALVDRNQRVRLAYRRGGLMIRAEGRALGRGGVGDAIRVMNTDSRNTVSGIVQADGSVVVGDAP</sequence>
<evidence type="ECO:0000313" key="9">
    <source>
        <dbReference type="Proteomes" id="UP000634647"/>
    </source>
</evidence>
<evidence type="ECO:0000256" key="3">
    <source>
        <dbReference type="ARBA" id="ARBA00022764"/>
    </source>
</evidence>
<dbReference type="PANTHER" id="PTHR36307:SF1">
    <property type="entry name" value="FLAGELLA BASAL BODY P-RING FORMATION PROTEIN FLGA"/>
    <property type="match status" value="1"/>
</dbReference>
<evidence type="ECO:0000313" key="6">
    <source>
        <dbReference type="EMBL" id="GHE01790.1"/>
    </source>
</evidence>
<feature type="signal peptide" evidence="4">
    <location>
        <begin position="1"/>
        <end position="17"/>
    </location>
</feature>
<dbReference type="EMBL" id="FNOB01000008">
    <property type="protein sequence ID" value="SDW92984.1"/>
    <property type="molecule type" value="Genomic_DNA"/>
</dbReference>
<dbReference type="NCBIfam" id="TIGR03170">
    <property type="entry name" value="flgA_cterm"/>
    <property type="match status" value="1"/>
</dbReference>
<reference evidence="7 8" key="2">
    <citation type="submission" date="2016-10" db="EMBL/GenBank/DDBJ databases">
        <authorList>
            <person name="Varghese N."/>
            <person name="Submissions S."/>
        </authorList>
    </citation>
    <scope>NUCLEOTIDE SEQUENCE [LARGE SCALE GENOMIC DNA]</scope>
    <source>
        <strain evidence="7 8">DSM 24802</strain>
    </source>
</reference>
<keyword evidence="4" id="KW-1005">Bacterial flagellum biogenesis</keyword>
<gene>
    <name evidence="6" type="ORF">GCM10008024_18970</name>
    <name evidence="7" type="ORF">SAMN05444006_10849</name>
</gene>
<dbReference type="EMBL" id="BNAB01000007">
    <property type="protein sequence ID" value="GHE01790.1"/>
    <property type="molecule type" value="Genomic_DNA"/>
</dbReference>
<dbReference type="CDD" id="cd11614">
    <property type="entry name" value="SAF_CpaB_FlgA_like"/>
    <property type="match status" value="1"/>
</dbReference>
<organism evidence="6 9">
    <name type="scientific">Allgaiera indica</name>
    <dbReference type="NCBI Taxonomy" id="765699"/>
    <lineage>
        <taxon>Bacteria</taxon>
        <taxon>Pseudomonadati</taxon>
        <taxon>Pseudomonadota</taxon>
        <taxon>Alphaproteobacteria</taxon>
        <taxon>Rhodobacterales</taxon>
        <taxon>Paracoccaceae</taxon>
        <taxon>Allgaiera</taxon>
    </lineage>
</organism>
<dbReference type="Proteomes" id="UP000199541">
    <property type="component" value="Unassembled WGS sequence"/>
</dbReference>
<feature type="chain" id="PRO_5042665208" description="Flagella basal body P-ring formation protein FlgA" evidence="4">
    <location>
        <begin position="18"/>
        <end position="140"/>
    </location>
</feature>
<dbReference type="InterPro" id="IPR039246">
    <property type="entry name" value="Flagellar_FlgA"/>
</dbReference>
<dbReference type="PANTHER" id="PTHR36307">
    <property type="entry name" value="FLAGELLA BASAL BODY P-RING FORMATION PROTEIN FLGA"/>
    <property type="match status" value="1"/>
</dbReference>
<dbReference type="InterPro" id="IPR013974">
    <property type="entry name" value="SAF"/>
</dbReference>